<feature type="compositionally biased region" description="Basic and acidic residues" evidence="5">
    <location>
        <begin position="77"/>
        <end position="96"/>
    </location>
</feature>
<dbReference type="FunFam" id="2.60.120.920:FF:000006">
    <property type="entry name" value="heterogeneous nuclear ribonucleoprotein U isoform X1"/>
    <property type="match status" value="1"/>
</dbReference>
<dbReference type="FunFam" id="3.40.50.300:FF:000355">
    <property type="entry name" value="Heterogeneous nuclear ribonucleoprotein U-like 1, isoform CRA_a"/>
    <property type="match status" value="1"/>
</dbReference>
<dbReference type="InterPro" id="IPR027417">
    <property type="entry name" value="P-loop_NTPase"/>
</dbReference>
<dbReference type="InterPro" id="IPR003877">
    <property type="entry name" value="SPRY_dom"/>
</dbReference>
<dbReference type="AlphaFoldDB" id="A0A8B9ZQH2"/>
<keyword evidence="3" id="KW-0597">Phosphoprotein</keyword>
<dbReference type="SMART" id="SM00513">
    <property type="entry name" value="SAP"/>
    <property type="match status" value="1"/>
</dbReference>
<dbReference type="InterPro" id="IPR043136">
    <property type="entry name" value="B30.2/SPRY_sf"/>
</dbReference>
<dbReference type="InterPro" id="IPR001870">
    <property type="entry name" value="B30.2/SPRY"/>
</dbReference>
<proteinExistence type="predicted"/>
<feature type="transmembrane region" description="Helical" evidence="6">
    <location>
        <begin position="538"/>
        <end position="555"/>
    </location>
</feature>
<dbReference type="SUPFAM" id="SSF68906">
    <property type="entry name" value="SAP domain"/>
    <property type="match status" value="1"/>
</dbReference>
<dbReference type="CDD" id="cd12884">
    <property type="entry name" value="SPRY_hnRNP"/>
    <property type="match status" value="1"/>
</dbReference>
<dbReference type="Pfam" id="PF00622">
    <property type="entry name" value="SPRY"/>
    <property type="match status" value="1"/>
</dbReference>
<accession>A0A8B9ZQH2</accession>
<comment type="subcellular location">
    <subcellularLocation>
        <location evidence="1">Nucleus</location>
    </subcellularLocation>
</comment>
<keyword evidence="10" id="KW-1185">Reference proteome</keyword>
<dbReference type="PROSITE" id="PS50800">
    <property type="entry name" value="SAP"/>
    <property type="match status" value="1"/>
</dbReference>
<feature type="domain" description="SAP" evidence="8">
    <location>
        <begin position="3"/>
        <end position="37"/>
    </location>
</feature>
<evidence type="ECO:0000313" key="10">
    <source>
        <dbReference type="Proteomes" id="UP000694549"/>
    </source>
</evidence>
<dbReference type="SUPFAM" id="SSF49899">
    <property type="entry name" value="Concanavalin A-like lectins/glucanases"/>
    <property type="match status" value="1"/>
</dbReference>
<dbReference type="InterPro" id="IPR036361">
    <property type="entry name" value="SAP_dom_sf"/>
</dbReference>
<feature type="region of interest" description="Disordered" evidence="5">
    <location>
        <begin position="1"/>
        <end position="24"/>
    </location>
</feature>
<dbReference type="Gene3D" id="1.10.720.30">
    <property type="entry name" value="SAP domain"/>
    <property type="match status" value="1"/>
</dbReference>
<feature type="transmembrane region" description="Helical" evidence="6">
    <location>
        <begin position="596"/>
        <end position="621"/>
    </location>
</feature>
<evidence type="ECO:0000259" key="8">
    <source>
        <dbReference type="PROSITE" id="PS50800"/>
    </source>
</evidence>
<keyword evidence="6" id="KW-0472">Membrane</keyword>
<dbReference type="Proteomes" id="UP000694549">
    <property type="component" value="Unplaced"/>
</dbReference>
<feature type="domain" description="B30.2/SPRY" evidence="7">
    <location>
        <begin position="95"/>
        <end position="292"/>
    </location>
</feature>
<evidence type="ECO:0000256" key="1">
    <source>
        <dbReference type="ARBA" id="ARBA00004123"/>
    </source>
</evidence>
<dbReference type="PROSITE" id="PS50188">
    <property type="entry name" value="B302_SPRY"/>
    <property type="match status" value="1"/>
</dbReference>
<name>A0A8B9ZQH2_9AVES</name>
<dbReference type="Pfam" id="PF02037">
    <property type="entry name" value="SAP"/>
    <property type="match status" value="1"/>
</dbReference>
<dbReference type="Pfam" id="PF13671">
    <property type="entry name" value="AAA_33"/>
    <property type="match status" value="1"/>
</dbReference>
<evidence type="ECO:0000256" key="3">
    <source>
        <dbReference type="ARBA" id="ARBA00022553"/>
    </source>
</evidence>
<dbReference type="PANTHER" id="PTHR12381">
    <property type="entry name" value="HETEROGENEOUS NUCLEAR RIBONUCLEOPROTEIN U FAMILY MEMBER"/>
    <property type="match status" value="1"/>
</dbReference>
<feature type="compositionally biased region" description="Basic and acidic residues" evidence="5">
    <location>
        <begin position="40"/>
        <end position="56"/>
    </location>
</feature>
<dbReference type="PANTHER" id="PTHR12381:SF41">
    <property type="entry name" value="HETEROGENEOUS NUCLEAR RIBONUCLEOPROTEIN U-LIKE PROTEIN 1"/>
    <property type="match status" value="1"/>
</dbReference>
<sequence>MDVRRLRVNELKEELGRRGLDTRGLKAELAERLQAALEAEEARRGPGGEQAPDGHCKGPPGPPGPASPRTQQQPRKRPYEEQRGRGYYEHREEKRGRSPQPPAEDEEEDFDDTLVAVDTYNCDLHFKVARDRYSGYPLTIEGFAYLWSGARATYGARQGRVCYEMKVNEEISVKHLPATEPDPHVVRVGWSLDSCSTQLGEEPFSYGYGGTGKKSTNCKFENYGETFAENDVIACLVDFECGEEVELSFMKNGRWLGVAYRVRKEALGGRALFPHVLVKNCAIEFNFGQRDATYFAVPPGFTFIQHLPVAERVRGTLGPKSKAECEILMMVGLPAAGKTTWAVKHAAANPSKKYNILGTNAIMDKMRVMGLRRQRNYAGRWDVLIQQATQCLNRLIQIAARKRRNYILDQTNVYGSAQRRKMRPFEGFQRKAIVICPTDEDLRDRTIKRTDEEGKDVPDHAVLEMKANFTLPEAGDFLDAVLFVELQREEAAELVRQYNEEGRKAGPPPEKRFDGRPPPAFRGRGGGFQPRFEGRGGVWVFLCFGVCLGLLFRGFGVCIVWIFWGFGLCLCLGYLGFGFCLGLFFWGGGIRGLCGFVFWGAWGLSWFVFFFGFGVCFVFVFCGEWGIFGFEIPPPVPPPLSLPRGSLFFCRLFNFNRFPRFFPQYAQQWSQYYQHQSPWPPYYGSYDYGSYAGSSQGGASAQ</sequence>
<evidence type="ECO:0000256" key="4">
    <source>
        <dbReference type="ARBA" id="ARBA00023242"/>
    </source>
</evidence>
<evidence type="ECO:0000256" key="2">
    <source>
        <dbReference type="ARBA" id="ARBA00022481"/>
    </source>
</evidence>
<evidence type="ECO:0000313" key="9">
    <source>
        <dbReference type="Ensembl" id="ENSAZOP00000007422.1"/>
    </source>
</evidence>
<dbReference type="SMART" id="SM00449">
    <property type="entry name" value="SPRY"/>
    <property type="match status" value="1"/>
</dbReference>
<dbReference type="GO" id="GO:0003723">
    <property type="term" value="F:RNA binding"/>
    <property type="evidence" value="ECO:0007669"/>
    <property type="project" value="TreeGrafter"/>
</dbReference>
<dbReference type="InterPro" id="IPR013320">
    <property type="entry name" value="ConA-like_dom_sf"/>
</dbReference>
<feature type="transmembrane region" description="Helical" evidence="6">
    <location>
        <begin position="561"/>
        <end position="584"/>
    </location>
</feature>
<dbReference type="GO" id="GO:0000380">
    <property type="term" value="P:alternative mRNA splicing, via spliceosome"/>
    <property type="evidence" value="ECO:0007669"/>
    <property type="project" value="TreeGrafter"/>
</dbReference>
<reference evidence="9" key="2">
    <citation type="submission" date="2025-09" db="UniProtKB">
        <authorList>
            <consortium name="Ensembl"/>
        </authorList>
    </citation>
    <scope>IDENTIFICATION</scope>
</reference>
<dbReference type="InterPro" id="IPR035778">
    <property type="entry name" value="SPRY_hnRNP_U"/>
</dbReference>
<dbReference type="Ensembl" id="ENSAZOT00000007920.1">
    <property type="protein sequence ID" value="ENSAZOP00000007422.1"/>
    <property type="gene ID" value="ENSAZOG00000004602.1"/>
</dbReference>
<evidence type="ECO:0000256" key="5">
    <source>
        <dbReference type="SAM" id="MobiDB-lite"/>
    </source>
</evidence>
<feature type="region of interest" description="Disordered" evidence="5">
    <location>
        <begin position="36"/>
        <end position="109"/>
    </location>
</feature>
<dbReference type="SUPFAM" id="SSF52540">
    <property type="entry name" value="P-loop containing nucleoside triphosphate hydrolases"/>
    <property type="match status" value="1"/>
</dbReference>
<keyword evidence="2" id="KW-0488">Methylation</keyword>
<evidence type="ECO:0000259" key="7">
    <source>
        <dbReference type="PROSITE" id="PS50188"/>
    </source>
</evidence>
<organism evidence="9 10">
    <name type="scientific">Anas zonorhyncha</name>
    <name type="common">Eastern spot-billed duck</name>
    <dbReference type="NCBI Taxonomy" id="75864"/>
    <lineage>
        <taxon>Eukaryota</taxon>
        <taxon>Metazoa</taxon>
        <taxon>Chordata</taxon>
        <taxon>Craniata</taxon>
        <taxon>Vertebrata</taxon>
        <taxon>Euteleostomi</taxon>
        <taxon>Archelosauria</taxon>
        <taxon>Archosauria</taxon>
        <taxon>Dinosauria</taxon>
        <taxon>Saurischia</taxon>
        <taxon>Theropoda</taxon>
        <taxon>Coelurosauria</taxon>
        <taxon>Aves</taxon>
        <taxon>Neognathae</taxon>
        <taxon>Galloanserae</taxon>
        <taxon>Anseriformes</taxon>
        <taxon>Anatidae</taxon>
        <taxon>Anatinae</taxon>
        <taxon>Anas</taxon>
    </lineage>
</organism>
<evidence type="ECO:0000256" key="6">
    <source>
        <dbReference type="SAM" id="Phobius"/>
    </source>
</evidence>
<keyword evidence="4" id="KW-0539">Nucleus</keyword>
<dbReference type="InterPro" id="IPR003034">
    <property type="entry name" value="SAP_dom"/>
</dbReference>
<keyword evidence="6" id="KW-0812">Transmembrane</keyword>
<reference evidence="9" key="1">
    <citation type="submission" date="2025-08" db="UniProtKB">
        <authorList>
            <consortium name="Ensembl"/>
        </authorList>
    </citation>
    <scope>IDENTIFICATION</scope>
</reference>
<dbReference type="Gene3D" id="3.40.50.300">
    <property type="entry name" value="P-loop containing nucleotide triphosphate hydrolases"/>
    <property type="match status" value="1"/>
</dbReference>
<dbReference type="Gene3D" id="2.60.120.920">
    <property type="match status" value="1"/>
</dbReference>
<keyword evidence="6" id="KW-1133">Transmembrane helix</keyword>
<dbReference type="GO" id="GO:0005634">
    <property type="term" value="C:nucleus"/>
    <property type="evidence" value="ECO:0007669"/>
    <property type="project" value="UniProtKB-SubCell"/>
</dbReference>
<protein>
    <submittedName>
        <fullName evidence="9">Heterogeneous nuclear ribonucleoprotein U like 1</fullName>
    </submittedName>
</protein>